<dbReference type="Proteomes" id="UP001165283">
    <property type="component" value="Unassembled WGS sequence"/>
</dbReference>
<dbReference type="SUPFAM" id="SSF51735">
    <property type="entry name" value="NAD(P)-binding Rossmann-fold domains"/>
    <property type="match status" value="1"/>
</dbReference>
<gene>
    <name evidence="4" type="ORF">KDL28_36765</name>
</gene>
<dbReference type="Gene3D" id="3.30.360.10">
    <property type="entry name" value="Dihydrodipicolinate Reductase, domain 2"/>
    <property type="match status" value="1"/>
</dbReference>
<dbReference type="InterPro" id="IPR055170">
    <property type="entry name" value="GFO_IDH_MocA-like_dom"/>
</dbReference>
<evidence type="ECO:0000259" key="2">
    <source>
        <dbReference type="Pfam" id="PF01408"/>
    </source>
</evidence>
<dbReference type="Gene3D" id="3.40.50.720">
    <property type="entry name" value="NAD(P)-binding Rossmann-like Domain"/>
    <property type="match status" value="1"/>
</dbReference>
<dbReference type="Pfam" id="PF22725">
    <property type="entry name" value="GFO_IDH_MocA_C3"/>
    <property type="match status" value="1"/>
</dbReference>
<protein>
    <submittedName>
        <fullName evidence="4">Gfo/Idh/MocA family oxidoreductase</fullName>
    </submittedName>
</protein>
<proteinExistence type="predicted"/>
<accession>A0ABT1AC34</accession>
<keyword evidence="5" id="KW-1185">Reference proteome</keyword>
<evidence type="ECO:0000256" key="1">
    <source>
        <dbReference type="ARBA" id="ARBA00023002"/>
    </source>
</evidence>
<keyword evidence="1" id="KW-0560">Oxidoreductase</keyword>
<sequence length="361" mass="37764">MSDRVGVGVVGAGVISTQYLRTLTRSPDLDVRFVADLDVERARARATEFDVPRGGSVEELLADDDVRIVVNLTVPTAHVDVAMSALAAGRHVWNEKPLALDRAGGHALLDAARSAGLRVAAAPDTVLGPGFQRALRLVRSGAIGTPVSALAQLQNPGPESWHPDPAFLYGDGAGPLFDLGPYYLTALVHLLGPVARVQAVATRAREERVIGSGPRAGQRFPVTVATQVSALYTFTGGTTAQALFSFDSPLRRRHLEISGTGASVVVGDPNVFDAIPEVHHADGSVLRTPPIRTRVGRGVGVVELARAIRAGEPERASGELAHHVLDVMITTIEAAAAGGSVDVASTATAPPPLPDGWDPFT</sequence>
<reference evidence="4" key="1">
    <citation type="submission" date="2021-04" db="EMBL/GenBank/DDBJ databases">
        <title>Pseudonocardia sp. nov., isolated from sandy soil of mangrove forest.</title>
        <authorList>
            <person name="Zan Z."/>
            <person name="Huang R."/>
            <person name="Liu W."/>
        </authorList>
    </citation>
    <scope>NUCLEOTIDE SEQUENCE</scope>
    <source>
        <strain evidence="4">S2-4</strain>
    </source>
</reference>
<dbReference type="SUPFAM" id="SSF55347">
    <property type="entry name" value="Glyceraldehyde-3-phosphate dehydrogenase-like, C-terminal domain"/>
    <property type="match status" value="1"/>
</dbReference>
<dbReference type="InterPro" id="IPR036291">
    <property type="entry name" value="NAD(P)-bd_dom_sf"/>
</dbReference>
<comment type="caution">
    <text evidence="4">The sequence shown here is derived from an EMBL/GenBank/DDBJ whole genome shotgun (WGS) entry which is preliminary data.</text>
</comment>
<organism evidence="4 5">
    <name type="scientific">Pseudonocardia humida</name>
    <dbReference type="NCBI Taxonomy" id="2800819"/>
    <lineage>
        <taxon>Bacteria</taxon>
        <taxon>Bacillati</taxon>
        <taxon>Actinomycetota</taxon>
        <taxon>Actinomycetes</taxon>
        <taxon>Pseudonocardiales</taxon>
        <taxon>Pseudonocardiaceae</taxon>
        <taxon>Pseudonocardia</taxon>
    </lineage>
</organism>
<name>A0ABT1AC34_9PSEU</name>
<dbReference type="RefSeq" id="WP_252446157.1">
    <property type="nucleotide sequence ID" value="NZ_JAGSOV010000087.1"/>
</dbReference>
<dbReference type="EMBL" id="JAGSOV010000087">
    <property type="protein sequence ID" value="MCO1660617.1"/>
    <property type="molecule type" value="Genomic_DNA"/>
</dbReference>
<dbReference type="Pfam" id="PF01408">
    <property type="entry name" value="GFO_IDH_MocA"/>
    <property type="match status" value="1"/>
</dbReference>
<evidence type="ECO:0000313" key="4">
    <source>
        <dbReference type="EMBL" id="MCO1660617.1"/>
    </source>
</evidence>
<evidence type="ECO:0000313" key="5">
    <source>
        <dbReference type="Proteomes" id="UP001165283"/>
    </source>
</evidence>
<evidence type="ECO:0000259" key="3">
    <source>
        <dbReference type="Pfam" id="PF22725"/>
    </source>
</evidence>
<feature type="domain" description="Gfo/Idh/MocA-like oxidoreductase N-terminal" evidence="2">
    <location>
        <begin position="6"/>
        <end position="120"/>
    </location>
</feature>
<feature type="domain" description="GFO/IDH/MocA-like oxidoreductase" evidence="3">
    <location>
        <begin position="131"/>
        <end position="264"/>
    </location>
</feature>
<dbReference type="InterPro" id="IPR050463">
    <property type="entry name" value="Gfo/Idh/MocA_oxidrdct_glycsds"/>
</dbReference>
<dbReference type="PANTHER" id="PTHR43818">
    <property type="entry name" value="BCDNA.GH03377"/>
    <property type="match status" value="1"/>
</dbReference>
<dbReference type="InterPro" id="IPR000683">
    <property type="entry name" value="Gfo/Idh/MocA-like_OxRdtase_N"/>
</dbReference>
<dbReference type="PANTHER" id="PTHR43818:SF11">
    <property type="entry name" value="BCDNA.GH03377"/>
    <property type="match status" value="1"/>
</dbReference>